<dbReference type="PANTHER" id="PTHR10395:SF7">
    <property type="entry name" value="5-HYDROXYISOURATE HYDROLASE"/>
    <property type="match status" value="1"/>
</dbReference>
<dbReference type="NCBIfam" id="TIGR02962">
    <property type="entry name" value="hdxy_isourate"/>
    <property type="match status" value="1"/>
</dbReference>
<name>A0A1G6B0T0_9HYPH</name>
<evidence type="ECO:0000256" key="5">
    <source>
        <dbReference type="ARBA" id="ARBA00022631"/>
    </source>
</evidence>
<feature type="domain" description="Transthyretin/hydroxyisourate hydrolase" evidence="9">
    <location>
        <begin position="4"/>
        <end position="112"/>
    </location>
</feature>
<organism evidence="10 11">
    <name type="scientific">Bauldia litoralis</name>
    <dbReference type="NCBI Taxonomy" id="665467"/>
    <lineage>
        <taxon>Bacteria</taxon>
        <taxon>Pseudomonadati</taxon>
        <taxon>Pseudomonadota</taxon>
        <taxon>Alphaproteobacteria</taxon>
        <taxon>Hyphomicrobiales</taxon>
        <taxon>Kaistiaceae</taxon>
        <taxon>Bauldia</taxon>
    </lineage>
</organism>
<evidence type="ECO:0000256" key="1">
    <source>
        <dbReference type="ARBA" id="ARBA00001043"/>
    </source>
</evidence>
<reference evidence="10 11" key="1">
    <citation type="submission" date="2016-10" db="EMBL/GenBank/DDBJ databases">
        <authorList>
            <person name="de Groot N.N."/>
        </authorList>
    </citation>
    <scope>NUCLEOTIDE SEQUENCE [LARGE SCALE GENOMIC DNA]</scope>
    <source>
        <strain evidence="10 11">ATCC 35022</strain>
    </source>
</reference>
<dbReference type="InterPro" id="IPR036817">
    <property type="entry name" value="Transthyretin/HIU_hydrolase_sf"/>
</dbReference>
<evidence type="ECO:0000256" key="6">
    <source>
        <dbReference type="ARBA" id="ARBA00022801"/>
    </source>
</evidence>
<evidence type="ECO:0000256" key="8">
    <source>
        <dbReference type="RuleBase" id="RU361270"/>
    </source>
</evidence>
<evidence type="ECO:0000256" key="4">
    <source>
        <dbReference type="ARBA" id="ARBA00011881"/>
    </source>
</evidence>
<feature type="binding site" evidence="7">
    <location>
        <position position="44"/>
    </location>
    <ligand>
        <name>substrate</name>
    </ligand>
</feature>
<accession>A0A1G6B0T0</accession>
<dbReference type="Proteomes" id="UP000199071">
    <property type="component" value="Unassembled WGS sequence"/>
</dbReference>
<dbReference type="EMBL" id="FMXQ01000002">
    <property type="protein sequence ID" value="SDB14301.1"/>
    <property type="molecule type" value="Genomic_DNA"/>
</dbReference>
<dbReference type="PRINTS" id="PR00189">
    <property type="entry name" value="TRNSTHYRETIN"/>
</dbReference>
<dbReference type="STRING" id="665467.SAMN02982931_01089"/>
<dbReference type="RefSeq" id="WP_090875294.1">
    <property type="nucleotide sequence ID" value="NZ_FMXQ01000002.1"/>
</dbReference>
<dbReference type="GO" id="GO:0006144">
    <property type="term" value="P:purine nucleobase metabolic process"/>
    <property type="evidence" value="ECO:0007669"/>
    <property type="project" value="UniProtKB-KW"/>
</dbReference>
<dbReference type="InterPro" id="IPR023418">
    <property type="entry name" value="Thyroxine_BS"/>
</dbReference>
<keyword evidence="6 8" id="KW-0378">Hydrolase</keyword>
<evidence type="ECO:0000313" key="10">
    <source>
        <dbReference type="EMBL" id="SDB14301.1"/>
    </source>
</evidence>
<evidence type="ECO:0000256" key="7">
    <source>
        <dbReference type="PIRSR" id="PIRSR600895-51"/>
    </source>
</evidence>
<dbReference type="InterPro" id="IPR023419">
    <property type="entry name" value="Transthyretin_CS"/>
</dbReference>
<dbReference type="GO" id="GO:0033971">
    <property type="term" value="F:hydroxyisourate hydrolase activity"/>
    <property type="evidence" value="ECO:0007669"/>
    <property type="project" value="UniProtKB-EC"/>
</dbReference>
<keyword evidence="11" id="KW-1185">Reference proteome</keyword>
<evidence type="ECO:0000259" key="9">
    <source>
        <dbReference type="Pfam" id="PF00576"/>
    </source>
</evidence>
<dbReference type="PROSITE" id="PS00768">
    <property type="entry name" value="TRANSTHYRETIN_1"/>
    <property type="match status" value="1"/>
</dbReference>
<dbReference type="OrthoDB" id="9792386at2"/>
<dbReference type="InterPro" id="IPR014306">
    <property type="entry name" value="Hydroxyisourate_hydrolase"/>
</dbReference>
<dbReference type="AlphaFoldDB" id="A0A1G6B0T0"/>
<evidence type="ECO:0000256" key="3">
    <source>
        <dbReference type="ARBA" id="ARBA00009850"/>
    </source>
</evidence>
<dbReference type="Gene3D" id="2.60.40.180">
    <property type="entry name" value="Transthyretin/hydroxyisourate hydrolase domain"/>
    <property type="match status" value="1"/>
</dbReference>
<gene>
    <name evidence="10" type="ORF">SAMN02982931_01089</name>
</gene>
<dbReference type="Pfam" id="PF00576">
    <property type="entry name" value="Transthyretin"/>
    <property type="match status" value="1"/>
</dbReference>
<evidence type="ECO:0000313" key="11">
    <source>
        <dbReference type="Proteomes" id="UP000199071"/>
    </source>
</evidence>
<protein>
    <recommendedName>
        <fullName evidence="8">5-hydroxyisourate hydrolase</fullName>
        <shortName evidence="8">HIU hydrolase</shortName>
        <shortName evidence="8">HIUHase</shortName>
        <ecNumber evidence="8">3.5.2.17</ecNumber>
    </recommendedName>
</protein>
<dbReference type="InterPro" id="IPR000895">
    <property type="entry name" value="Transthyretin/HIU_hydrolase"/>
</dbReference>
<dbReference type="InterPro" id="IPR023416">
    <property type="entry name" value="Transthyretin/HIU_hydrolase_d"/>
</dbReference>
<sequence length="113" mass="12479">MGRLTTHVLDTARGRPAAGMRIDLYRLGDTQERVAVATTNTDGRVDEPLLEGAALTDGTFELRFHAGAYLRAQDIEPTFLDVIPIRFTVDASEAHYHVPLLLSPFGYTTYRGS</sequence>
<feature type="binding site" evidence="7">
    <location>
        <position position="110"/>
    </location>
    <ligand>
        <name>substrate</name>
    </ligand>
</feature>
<comment type="subunit">
    <text evidence="4 8">Homotetramer.</text>
</comment>
<dbReference type="PROSITE" id="PS00769">
    <property type="entry name" value="TRANSTHYRETIN_2"/>
    <property type="match status" value="1"/>
</dbReference>
<feature type="binding site" evidence="7">
    <location>
        <position position="7"/>
    </location>
    <ligand>
        <name>substrate</name>
    </ligand>
</feature>
<comment type="similarity">
    <text evidence="3 8">Belongs to the transthyretin family. 5-hydroxyisourate hydrolase subfamily.</text>
</comment>
<dbReference type="CDD" id="cd05822">
    <property type="entry name" value="TLP_HIUase"/>
    <property type="match status" value="1"/>
</dbReference>
<dbReference type="PANTHER" id="PTHR10395">
    <property type="entry name" value="URICASE AND TRANSTHYRETIN-RELATED"/>
    <property type="match status" value="1"/>
</dbReference>
<keyword evidence="5 8" id="KW-0659">Purine metabolism</keyword>
<comment type="function">
    <text evidence="2">Catalyzes the hydrolysis of 5-hydroxyisourate (HIU) to 2-oxo-4-hydroxy-4-carboxy-5-ureidoimidazoline (OHCU).</text>
</comment>
<evidence type="ECO:0000256" key="2">
    <source>
        <dbReference type="ARBA" id="ARBA00002704"/>
    </source>
</evidence>
<comment type="catalytic activity">
    <reaction evidence="1 8">
        <text>5-hydroxyisourate + H2O = 5-hydroxy-2-oxo-4-ureido-2,5-dihydro-1H-imidazole-5-carboxylate + H(+)</text>
        <dbReference type="Rhea" id="RHEA:23736"/>
        <dbReference type="ChEBI" id="CHEBI:15377"/>
        <dbReference type="ChEBI" id="CHEBI:15378"/>
        <dbReference type="ChEBI" id="CHEBI:18072"/>
        <dbReference type="ChEBI" id="CHEBI:58639"/>
        <dbReference type="EC" id="3.5.2.17"/>
    </reaction>
</comment>
<proteinExistence type="inferred from homology"/>
<dbReference type="SUPFAM" id="SSF49472">
    <property type="entry name" value="Transthyretin (synonym: prealbumin)"/>
    <property type="match status" value="1"/>
</dbReference>
<dbReference type="EC" id="3.5.2.17" evidence="8"/>